<dbReference type="InterPro" id="IPR011330">
    <property type="entry name" value="Glyco_hydro/deAcase_b/a-brl"/>
</dbReference>
<evidence type="ECO:0000313" key="2">
    <source>
        <dbReference type="Proteomes" id="UP001281203"/>
    </source>
</evidence>
<evidence type="ECO:0000313" key="1">
    <source>
        <dbReference type="EMBL" id="MDV2481186.1"/>
    </source>
</evidence>
<organism evidence="1 2">
    <name type="scientific">Methanoculleus caldifontis</name>
    <dbReference type="NCBI Taxonomy" id="2651577"/>
    <lineage>
        <taxon>Archaea</taxon>
        <taxon>Methanobacteriati</taxon>
        <taxon>Methanobacteriota</taxon>
        <taxon>Stenosarchaea group</taxon>
        <taxon>Methanomicrobia</taxon>
        <taxon>Methanomicrobiales</taxon>
        <taxon>Methanomicrobiaceae</taxon>
        <taxon>Methanoculleus</taxon>
    </lineage>
</organism>
<dbReference type="Proteomes" id="UP001281203">
    <property type="component" value="Unassembled WGS sequence"/>
</dbReference>
<sequence>MVRDFTMAKYGELCRALLGAGYTPATVYQYLTDPPGGRTVVLRHDVDRKPENALKMAELEHAFGITSTYYFRHPVTFVPEVIREIHALGHEVGYHYEVLAKAKGDYEEAIGLFASELEELRGICDVRTICMHGSPLSRYDNRDLWHNYDFRQFSIVGEAYLSLQGTNLCYFTDTGRNWDGKHSRRDVFQSMEKCKGIHTTSDLINVLTENNKLQPYITIHPERWAISGGGWLSGYLKDNAINMGKKLIMAIQA</sequence>
<accession>A0ABU3WZP9</accession>
<reference evidence="1 2" key="1">
    <citation type="submission" date="2019-10" db="EMBL/GenBank/DDBJ databases">
        <title>Isolation and characterization of Methanoculleus sp. Wushi-C6 from a hot spring well.</title>
        <authorList>
            <person name="Chen S.-C."/>
            <person name="Lan Z.-H."/>
            <person name="You Y.-T."/>
            <person name="Lai M.-C."/>
        </authorList>
    </citation>
    <scope>NUCLEOTIDE SEQUENCE [LARGE SCALE GENOMIC DNA]</scope>
    <source>
        <strain evidence="1 2">Wushi-C6</strain>
    </source>
</reference>
<comment type="caution">
    <text evidence="1">The sequence shown here is derived from an EMBL/GenBank/DDBJ whole genome shotgun (WGS) entry which is preliminary data.</text>
</comment>
<protein>
    <recommendedName>
        <fullName evidence="3">Polysaccharide deacetylase</fullName>
    </recommendedName>
</protein>
<name>A0ABU3WZP9_9EURY</name>
<dbReference type="RefSeq" id="WP_317064183.1">
    <property type="nucleotide sequence ID" value="NZ_WBKO01000001.1"/>
</dbReference>
<dbReference type="SUPFAM" id="SSF88713">
    <property type="entry name" value="Glycoside hydrolase/deacetylase"/>
    <property type="match status" value="1"/>
</dbReference>
<evidence type="ECO:0008006" key="3">
    <source>
        <dbReference type="Google" id="ProtNLM"/>
    </source>
</evidence>
<keyword evidence="2" id="KW-1185">Reference proteome</keyword>
<proteinExistence type="predicted"/>
<gene>
    <name evidence="1" type="ORF">F8E02_04010</name>
</gene>
<dbReference type="EMBL" id="WBKO01000001">
    <property type="protein sequence ID" value="MDV2481186.1"/>
    <property type="molecule type" value="Genomic_DNA"/>
</dbReference>